<dbReference type="EMBL" id="UINC01079115">
    <property type="protein sequence ID" value="SVC20810.1"/>
    <property type="molecule type" value="Genomic_DNA"/>
</dbReference>
<organism evidence="4">
    <name type="scientific">marine metagenome</name>
    <dbReference type="NCBI Taxonomy" id="408172"/>
    <lineage>
        <taxon>unclassified sequences</taxon>
        <taxon>metagenomes</taxon>
        <taxon>ecological metagenomes</taxon>
    </lineage>
</organism>
<feature type="non-terminal residue" evidence="4">
    <location>
        <position position="1"/>
    </location>
</feature>
<reference evidence="4" key="1">
    <citation type="submission" date="2018-05" db="EMBL/GenBank/DDBJ databases">
        <authorList>
            <person name="Lanie J.A."/>
            <person name="Ng W.-L."/>
            <person name="Kazmierczak K.M."/>
            <person name="Andrzejewski T.M."/>
            <person name="Davidsen T.M."/>
            <person name="Wayne K.J."/>
            <person name="Tettelin H."/>
            <person name="Glass J.I."/>
            <person name="Rusch D."/>
            <person name="Podicherti R."/>
            <person name="Tsui H.-C.T."/>
            <person name="Winkler M.E."/>
        </authorList>
    </citation>
    <scope>NUCLEOTIDE SEQUENCE</scope>
</reference>
<dbReference type="InterPro" id="IPR050463">
    <property type="entry name" value="Gfo/Idh/MocA_oxidrdct_glycsds"/>
</dbReference>
<name>A0A382K8K8_9ZZZZ</name>
<keyword evidence="1" id="KW-0560">Oxidoreductase</keyword>
<dbReference type="GO" id="GO:0000166">
    <property type="term" value="F:nucleotide binding"/>
    <property type="evidence" value="ECO:0007669"/>
    <property type="project" value="InterPro"/>
</dbReference>
<dbReference type="GO" id="GO:0016491">
    <property type="term" value="F:oxidoreductase activity"/>
    <property type="evidence" value="ECO:0007669"/>
    <property type="project" value="UniProtKB-KW"/>
</dbReference>
<feature type="domain" description="Gfo/Idh/MocA-like oxidoreductase C-terminal" evidence="3">
    <location>
        <begin position="139"/>
        <end position="344"/>
    </location>
</feature>
<dbReference type="Gene3D" id="3.30.360.10">
    <property type="entry name" value="Dihydrodipicolinate Reductase, domain 2"/>
    <property type="match status" value="1"/>
</dbReference>
<dbReference type="PANTHER" id="PTHR43818">
    <property type="entry name" value="BCDNA.GH03377"/>
    <property type="match status" value="1"/>
</dbReference>
<dbReference type="PANTHER" id="PTHR43818:SF11">
    <property type="entry name" value="BCDNA.GH03377"/>
    <property type="match status" value="1"/>
</dbReference>
<evidence type="ECO:0000259" key="3">
    <source>
        <dbReference type="Pfam" id="PF02894"/>
    </source>
</evidence>
<dbReference type="SUPFAM" id="SSF51735">
    <property type="entry name" value="NAD(P)-binding Rossmann-fold domains"/>
    <property type="match status" value="1"/>
</dbReference>
<gene>
    <name evidence="4" type="ORF">METZ01_LOCUS273664</name>
</gene>
<dbReference type="InterPro" id="IPR036291">
    <property type="entry name" value="NAD(P)-bd_dom_sf"/>
</dbReference>
<dbReference type="InterPro" id="IPR000683">
    <property type="entry name" value="Gfo/Idh/MocA-like_OxRdtase_N"/>
</dbReference>
<evidence type="ECO:0000256" key="1">
    <source>
        <dbReference type="ARBA" id="ARBA00023002"/>
    </source>
</evidence>
<dbReference type="InterPro" id="IPR004104">
    <property type="entry name" value="Gfo/Idh/MocA-like_OxRdtase_C"/>
</dbReference>
<dbReference type="Gene3D" id="3.40.50.720">
    <property type="entry name" value="NAD(P)-binding Rossmann-like Domain"/>
    <property type="match status" value="1"/>
</dbReference>
<dbReference type="SUPFAM" id="SSF55347">
    <property type="entry name" value="Glyceraldehyde-3-phosphate dehydrogenase-like, C-terminal domain"/>
    <property type="match status" value="1"/>
</dbReference>
<proteinExistence type="predicted"/>
<evidence type="ECO:0000313" key="4">
    <source>
        <dbReference type="EMBL" id="SVC20810.1"/>
    </source>
</evidence>
<evidence type="ECO:0000259" key="2">
    <source>
        <dbReference type="Pfam" id="PF01408"/>
    </source>
</evidence>
<protein>
    <recommendedName>
        <fullName evidence="5">Gfo/Idh/MocA-like oxidoreductase N-terminal domain-containing protein</fullName>
    </recommendedName>
</protein>
<dbReference type="Pfam" id="PF02894">
    <property type="entry name" value="GFO_IDH_MocA_C"/>
    <property type="match status" value="1"/>
</dbReference>
<sequence length="348" mass="39150">IGLGVIGINPTNMGSTATLLQDIPSLKYELRGVCAKRSDILKKYAQQIGVSYWTTDYKELVKREDIDVVAIYSPDHLHAEHCVAAIQAGKHVICTKPMVTDLDDAKRLVELVREKEVKFLVGQTMRFDLQFSTMRRFFEDGDLGEIVASEAYYVHDMREVYKMTPWRLEVPQNLMFGGVVHPVDILRSFSGDVDEVHAYGAKGKLTPEFPQMNNFFLNLKFKNGQISRAMGLYDIVHPPMPMMQVTLYGTKGTMVSDFTDNEEGKIKVVFDKMAAKHPLEMTCPPETDTSVYGHGQTVIRYMQHFQQCLDQDLEPSPNVVDGAKSIAVGAAAWESILTGKPVKVFNDF</sequence>
<dbReference type="Pfam" id="PF01408">
    <property type="entry name" value="GFO_IDH_MocA"/>
    <property type="match status" value="1"/>
</dbReference>
<feature type="domain" description="Gfo/Idh/MocA-like oxidoreductase N-terminal" evidence="2">
    <location>
        <begin position="4"/>
        <end position="122"/>
    </location>
</feature>
<evidence type="ECO:0008006" key="5">
    <source>
        <dbReference type="Google" id="ProtNLM"/>
    </source>
</evidence>
<accession>A0A382K8K8</accession>
<dbReference type="AlphaFoldDB" id="A0A382K8K8"/>